<dbReference type="GeneID" id="100159291"/>
<dbReference type="RefSeq" id="NP_001191942.1">
    <property type="nucleotide sequence ID" value="NM_001205013.1"/>
</dbReference>
<dbReference type="Pfam" id="PF03981">
    <property type="entry name" value="Ubiq_cyt_C_chap"/>
    <property type="match status" value="1"/>
</dbReference>
<dbReference type="OMA" id="TWFLITE"/>
<evidence type="ECO:0000256" key="1">
    <source>
        <dbReference type="ARBA" id="ARBA00006407"/>
    </source>
</evidence>
<dbReference type="GO" id="GO:0034551">
    <property type="term" value="P:mitochondrial respiratory chain complex III assembly"/>
    <property type="evidence" value="ECO:0007669"/>
    <property type="project" value="TreeGrafter"/>
</dbReference>
<reference evidence="4" key="1">
    <citation type="submission" date="2010-06" db="EMBL/GenBank/DDBJ databases">
        <authorList>
            <person name="Jiang H."/>
            <person name="Abraham K."/>
            <person name="Ali S."/>
            <person name="Alsbrooks S.L."/>
            <person name="Anim B.N."/>
            <person name="Anosike U.S."/>
            <person name="Attaway T."/>
            <person name="Bandaranaike D.P."/>
            <person name="Battles P.K."/>
            <person name="Bell S.N."/>
            <person name="Bell A.V."/>
            <person name="Beltran B."/>
            <person name="Bickham C."/>
            <person name="Bustamante Y."/>
            <person name="Caleb T."/>
            <person name="Canada A."/>
            <person name="Cardenas V."/>
            <person name="Carter K."/>
            <person name="Chacko J."/>
            <person name="Chandrabose M.N."/>
            <person name="Chavez D."/>
            <person name="Chavez A."/>
            <person name="Chen L."/>
            <person name="Chu H.-S."/>
            <person name="Claassen K.J."/>
            <person name="Cockrell R."/>
            <person name="Collins M."/>
            <person name="Cooper J.A."/>
            <person name="Cree A."/>
            <person name="Curry S.M."/>
            <person name="Da Y."/>
            <person name="Dao M.D."/>
            <person name="Das B."/>
            <person name="Davila M.-L."/>
            <person name="Davy-Carroll L."/>
            <person name="Denson S."/>
            <person name="Dinh H."/>
            <person name="Ebong V.E."/>
            <person name="Edwards J.R."/>
            <person name="Egan A."/>
            <person name="El-Daye J."/>
            <person name="Escobedo L."/>
            <person name="Fernandez S."/>
            <person name="Fernando P.R."/>
            <person name="Flagg N."/>
            <person name="Forbes L.D."/>
            <person name="Fowler R.G."/>
            <person name="Fu Q."/>
            <person name="Gabisi R.A."/>
            <person name="Ganer J."/>
            <person name="Garbino Pronczuk A."/>
            <person name="Garcia R.M."/>
            <person name="Garner T."/>
            <person name="Garrett T.E."/>
            <person name="Gonzalez D.A."/>
            <person name="Hamid H."/>
            <person name="Hawkins E.S."/>
            <person name="Hirani K."/>
            <person name="Hogues M.E."/>
            <person name="Hollins B."/>
            <person name="Hsiao C.-H."/>
            <person name="Jabil R."/>
            <person name="James M.L."/>
            <person name="Jhangiani S.N."/>
            <person name="Johnson B."/>
            <person name="Johnson Q."/>
            <person name="Joshi V."/>
            <person name="Kalu J.B."/>
            <person name="Kam C."/>
            <person name="Kashfia A."/>
            <person name="Keebler J."/>
            <person name="Kisamo H."/>
            <person name="Kovar C.L."/>
            <person name="Lago L.A."/>
            <person name="Lai C.-Y."/>
            <person name="Laidlaw J."/>
            <person name="Lara F."/>
            <person name="Le T.-K."/>
            <person name="Lee S.L."/>
            <person name="Legall F.H."/>
            <person name="Lemon S.J."/>
            <person name="Lewis L.R."/>
            <person name="Li B."/>
            <person name="Liu Y."/>
            <person name="Liu Y.-S."/>
            <person name="Lopez J."/>
            <person name="Lozado R.J."/>
            <person name="Lu J."/>
            <person name="Madu R.C."/>
            <person name="Maheshwari M."/>
            <person name="Maheshwari R."/>
            <person name="Malloy K."/>
            <person name="Martinez E."/>
            <person name="Mathew T."/>
            <person name="Mercado I.C."/>
            <person name="Mercado C."/>
            <person name="Meyer B."/>
            <person name="Montgomery K."/>
            <person name="Morgan M.B."/>
            <person name="Munidasa M."/>
            <person name="Nazareth L.V."/>
            <person name="Nelson J."/>
            <person name="Ng B.M."/>
            <person name="Nguyen N.B."/>
            <person name="Nguyen P.Q."/>
            <person name="Nguyen T."/>
            <person name="Obregon M."/>
            <person name="Okwuonu G.O."/>
            <person name="Onwere C.G."/>
            <person name="Orozco G."/>
            <person name="Parra A."/>
            <person name="Patel S."/>
            <person name="Patil S."/>
            <person name="Perez A."/>
            <person name="Perez Y."/>
            <person name="Pham C."/>
            <person name="Primus E.L."/>
            <person name="Pu L.-L."/>
            <person name="Puazo M."/>
            <person name="Qin X."/>
            <person name="Quiroz J.B."/>
            <person name="Reese J."/>
            <person name="Richards S."/>
            <person name="Rives C.M."/>
            <person name="Robberts R."/>
            <person name="Ruiz S.J."/>
            <person name="Ruiz M.J."/>
            <person name="Santibanez J."/>
            <person name="Schneider B.W."/>
            <person name="Sisson I."/>
            <person name="Smith M."/>
            <person name="Sodergren E."/>
            <person name="Song X.-Z."/>
            <person name="Song B.B."/>
            <person name="Summersgill H."/>
            <person name="Thelus R."/>
            <person name="Thornton R.D."/>
            <person name="Trejos Z.Y."/>
            <person name="Usmani K."/>
            <person name="Vattathil S."/>
            <person name="Villasana D."/>
            <person name="Walker D.L."/>
            <person name="Wang S."/>
            <person name="Wang K."/>
            <person name="White C.S."/>
            <person name="Williams A.C."/>
            <person name="Williamson J."/>
            <person name="Wilson K."/>
            <person name="Woghiren I.O."/>
            <person name="Woodworth J.R."/>
            <person name="Worley K.C."/>
            <person name="Wright R.A."/>
            <person name="Wu W."/>
            <person name="Young L."/>
            <person name="Zhang L."/>
            <person name="Zhang J."/>
            <person name="Zhu Y."/>
            <person name="Muzny D.M."/>
            <person name="Weinstock G."/>
            <person name="Gibbs R.A."/>
        </authorList>
    </citation>
    <scope>NUCLEOTIDE SEQUENCE [LARGE SCALE GENOMIC DNA]</scope>
    <source>
        <strain evidence="4">LSR1</strain>
    </source>
</reference>
<reference evidence="3" key="2">
    <citation type="submission" date="2022-06" db="UniProtKB">
        <authorList>
            <consortium name="EnsemblMetazoa"/>
        </authorList>
    </citation>
    <scope>IDENTIFICATION</scope>
</reference>
<dbReference type="OrthoDB" id="4007at2759"/>
<evidence type="ECO:0000259" key="2">
    <source>
        <dbReference type="Pfam" id="PF03981"/>
    </source>
</evidence>
<dbReference type="AlphaFoldDB" id="A0A8R1TGR8"/>
<evidence type="ECO:0000313" key="4">
    <source>
        <dbReference type="Proteomes" id="UP000007819"/>
    </source>
</evidence>
<dbReference type="GO" id="GO:0005739">
    <property type="term" value="C:mitochondrion"/>
    <property type="evidence" value="ECO:0007669"/>
    <property type="project" value="TreeGrafter"/>
</dbReference>
<dbReference type="InterPro" id="IPR021150">
    <property type="entry name" value="Ubiq_cyt_c_chap"/>
</dbReference>
<sequence length="240" mass="28239">MLCMPVRSILAFQSRTVCCAAIKPHGLMYPNNTNFTIAKRHAVTDFIGINTKSKISEFINRFQIMNPLNKSKYEANSWILYEKLVDQIPFDQIIIKLDLPDTFNSWFIITELHLWMIFVRLMNEGTQGTMIRNFIMEALWNDVEFRSKKLATVSADVRHRQIKELSDQLRGALVGYDEGWLSNDMVLASMVWRRIFNKECNDPEKIELVVKYIRKQMSILQLQTFDSLFTKKDVKWIKFV</sequence>
<protein>
    <recommendedName>
        <fullName evidence="2">Ubiquinol-cytochrome c chaperone domain-containing protein</fullName>
    </recommendedName>
</protein>
<evidence type="ECO:0000313" key="3">
    <source>
        <dbReference type="EnsemblMetazoa" id="NP_001191942.1"/>
    </source>
</evidence>
<keyword evidence="4" id="KW-1185">Reference proteome</keyword>
<dbReference type="KEGG" id="api:100159291"/>
<dbReference type="InterPro" id="IPR007129">
    <property type="entry name" value="Ubiqinol_cyt_c_chaperone_CPB3"/>
</dbReference>
<proteinExistence type="inferred from homology"/>
<dbReference type="CTD" id="55245"/>
<organism evidence="3 4">
    <name type="scientific">Acyrthosiphon pisum</name>
    <name type="common">Pea aphid</name>
    <dbReference type="NCBI Taxonomy" id="7029"/>
    <lineage>
        <taxon>Eukaryota</taxon>
        <taxon>Metazoa</taxon>
        <taxon>Ecdysozoa</taxon>
        <taxon>Arthropoda</taxon>
        <taxon>Hexapoda</taxon>
        <taxon>Insecta</taxon>
        <taxon>Pterygota</taxon>
        <taxon>Neoptera</taxon>
        <taxon>Paraneoptera</taxon>
        <taxon>Hemiptera</taxon>
        <taxon>Sternorrhyncha</taxon>
        <taxon>Aphidomorpha</taxon>
        <taxon>Aphidoidea</taxon>
        <taxon>Aphididae</taxon>
        <taxon>Macrosiphini</taxon>
        <taxon>Acyrthosiphon</taxon>
    </lineage>
</organism>
<dbReference type="PANTHER" id="PTHR12184:SF1">
    <property type="entry name" value="UBIQUINOL-CYTOCHROME-C REDUCTASE COMPLEX ASSEMBLY FACTOR 1"/>
    <property type="match status" value="1"/>
</dbReference>
<accession>A0A8R1TGR8</accession>
<feature type="domain" description="Ubiquinol-cytochrome c chaperone" evidence="2">
    <location>
        <begin position="97"/>
        <end position="231"/>
    </location>
</feature>
<dbReference type="Proteomes" id="UP000007819">
    <property type="component" value="Chromosome A2"/>
</dbReference>
<comment type="similarity">
    <text evidence="1">Belongs to the CBP3 family.</text>
</comment>
<dbReference type="PANTHER" id="PTHR12184">
    <property type="entry name" value="UBIQUINOL-CYTOCHROME C REDUCTASE COMPLEX ASSEMBLY FACTOR 1 FAMILY MEMBER"/>
    <property type="match status" value="1"/>
</dbReference>
<name>A0A8R1TGR8_ACYPI</name>
<dbReference type="EnsemblMetazoa" id="NM_001205013.1">
    <property type="protein sequence ID" value="NP_001191942.1"/>
    <property type="gene ID" value="GeneID_100159291"/>
</dbReference>